<comment type="caution">
    <text evidence="2">The sequence shown here is derived from an EMBL/GenBank/DDBJ whole genome shotgun (WGS) entry which is preliminary data.</text>
</comment>
<reference evidence="3" key="1">
    <citation type="submission" date="2016-06" db="EMBL/GenBank/DDBJ databases">
        <title>Four novel species of enterococci isolated from chicken manure.</title>
        <authorList>
            <person name="Van Tyne D."/>
        </authorList>
    </citation>
    <scope>NUCLEOTIDE SEQUENCE [LARGE SCALE GENOMIC DNA]</scope>
    <source>
        <strain evidence="3">JM9A</strain>
    </source>
</reference>
<reference evidence="2 3" key="2">
    <citation type="submission" date="2024-02" db="EMBL/GenBank/DDBJ databases">
        <title>The Genome Sequence of Enterococcus diestrammenae JM9A.</title>
        <authorList>
            <person name="Earl A."/>
            <person name="Manson A."/>
            <person name="Gilmore M."/>
            <person name="Sanders J."/>
            <person name="Shea T."/>
            <person name="Howe W."/>
            <person name="Livny J."/>
            <person name="Cuomo C."/>
            <person name="Neafsey D."/>
            <person name="Birren B."/>
        </authorList>
    </citation>
    <scope>NUCLEOTIDE SEQUENCE [LARGE SCALE GENOMIC DNA]</scope>
    <source>
        <strain evidence="2 3">JM9A</strain>
    </source>
</reference>
<evidence type="ECO:0000259" key="1">
    <source>
        <dbReference type="Pfam" id="PF12671"/>
    </source>
</evidence>
<gene>
    <name evidence="2" type="ORF">BAU18_003014</name>
</gene>
<dbReference type="PANTHER" id="PTHR40032">
    <property type="entry name" value="EXPORTED PROTEIN-RELATED"/>
    <property type="match status" value="1"/>
</dbReference>
<dbReference type="InterPro" id="IPR024301">
    <property type="entry name" value="Amidase_6"/>
</dbReference>
<dbReference type="Proteomes" id="UP001429357">
    <property type="component" value="Unassembled WGS sequence"/>
</dbReference>
<dbReference type="Pfam" id="PF12671">
    <property type="entry name" value="Amidase_6"/>
    <property type="match status" value="1"/>
</dbReference>
<dbReference type="PANTHER" id="PTHR40032:SF1">
    <property type="entry name" value="EXPORTED PROTEIN"/>
    <property type="match status" value="1"/>
</dbReference>
<proteinExistence type="predicted"/>
<dbReference type="RefSeq" id="WP_161869459.1">
    <property type="nucleotide sequence ID" value="NZ_MAEI02000002.1"/>
</dbReference>
<name>A0ABV0F839_9ENTE</name>
<protein>
    <recommendedName>
        <fullName evidence="1">Putative amidase domain-containing protein</fullName>
    </recommendedName>
</protein>
<feature type="domain" description="Putative amidase" evidence="1">
    <location>
        <begin position="115"/>
        <end position="274"/>
    </location>
</feature>
<accession>A0ABV0F839</accession>
<dbReference type="EMBL" id="MAEI02000002">
    <property type="protein sequence ID" value="MEO1783394.1"/>
    <property type="molecule type" value="Genomic_DNA"/>
</dbReference>
<keyword evidence="3" id="KW-1185">Reference proteome</keyword>
<evidence type="ECO:0000313" key="2">
    <source>
        <dbReference type="EMBL" id="MEO1783394.1"/>
    </source>
</evidence>
<sequence>MNMTIGEIENRLLGYLHSTGRDYSVGSEELSSYLLNQLLSENDENLKTVDQYDNILAYAAEYIYRESLPSINGKQQDITTVSSWTLNDIRDEVRTMEEEATSQPMARAASRSFTYDRVKAVNYALKYAKNYNKSYVSFSGSGGDCTNFASQVLRAGGAKDGKTGYPTNYDWSYSQTSTGAKASVAWINANTFRLYWQMNAKSVTKHTTNGGVSKKAVKGDILSYVLKKTGRSWHSAIVTGKTGNVLYVSQHSSDRKNDNWDKIGISFKENDVYVIKPG</sequence>
<organism evidence="2 3">
    <name type="scientific">Enterococcus diestrammenae</name>
    <dbReference type="NCBI Taxonomy" id="1155073"/>
    <lineage>
        <taxon>Bacteria</taxon>
        <taxon>Bacillati</taxon>
        <taxon>Bacillota</taxon>
        <taxon>Bacilli</taxon>
        <taxon>Lactobacillales</taxon>
        <taxon>Enterococcaceae</taxon>
        <taxon>Enterococcus</taxon>
    </lineage>
</organism>
<evidence type="ECO:0000313" key="3">
    <source>
        <dbReference type="Proteomes" id="UP001429357"/>
    </source>
</evidence>